<feature type="domain" description="Histidine kinase" evidence="5">
    <location>
        <begin position="257"/>
        <end position="465"/>
    </location>
</feature>
<dbReference type="PRINTS" id="PR00344">
    <property type="entry name" value="BCTRLSENSOR"/>
</dbReference>
<protein>
    <recommendedName>
        <fullName evidence="2">histidine kinase</fullName>
        <ecNumber evidence="2">2.7.13.3</ecNumber>
    </recommendedName>
</protein>
<dbReference type="GO" id="GO:0000155">
    <property type="term" value="F:phosphorelay sensor kinase activity"/>
    <property type="evidence" value="ECO:0007669"/>
    <property type="project" value="InterPro"/>
</dbReference>
<accession>A0A2H3P8G7</accession>
<sequence>MRAYRWSVQLKLGLIVFAMIIALASLWYTNQLVERLRDREQSMIQLWADAQAQVAQAQDRASNPHREAWQTLEQRVRARSNSADTLEAPEVQQTDEETRALLEALAWARSMPPTGELDFILNEILEPNPFAIPAIITDSTQTEPLFWRNVSVPDNLTQLSPQDSSRARERLRDHLSDMKAAFAPIPITLRYSTTESGATEELTQYVFYNESGLVSELRIFPYVQLGFVGLFILVGYLGFSYVRRSEQSSLWVGMAREAAHQLGTPISSLMGWTQLLRSDDLSEAHRDEALTEIENDIERLQRVANRFSDIGSMPKLQSMNVVPVIEQTTAYIRRRIPQQSQAVTLQVDVPNALTARINEELFAWVLENLLKNALDALEGAGSIAITAQQTDEGIAIDVSDTGSGIKRRARANIFRPGFSTKERGWGLGLSLSKRVIEHYHGGSLQLVDSTMGEGSTFRIQLPTAE</sequence>
<evidence type="ECO:0000256" key="1">
    <source>
        <dbReference type="ARBA" id="ARBA00000085"/>
    </source>
</evidence>
<dbReference type="AlphaFoldDB" id="A0A2H3P8G7"/>
<dbReference type="RefSeq" id="WP_098060575.1">
    <property type="nucleotide sequence ID" value="NZ_PDEP01000001.1"/>
</dbReference>
<keyword evidence="4" id="KW-0812">Transmembrane</keyword>
<dbReference type="OrthoDB" id="1931120at2"/>
<evidence type="ECO:0000259" key="5">
    <source>
        <dbReference type="PROSITE" id="PS50109"/>
    </source>
</evidence>
<dbReference type="SUPFAM" id="SSF47384">
    <property type="entry name" value="Homodimeric domain of signal transducing histidine kinase"/>
    <property type="match status" value="1"/>
</dbReference>
<dbReference type="InterPro" id="IPR003594">
    <property type="entry name" value="HATPase_dom"/>
</dbReference>
<gene>
    <name evidence="6" type="ORF">CRI93_00125</name>
</gene>
<dbReference type="InterPro" id="IPR004358">
    <property type="entry name" value="Sig_transdc_His_kin-like_C"/>
</dbReference>
<keyword evidence="6" id="KW-0418">Kinase</keyword>
<dbReference type="PANTHER" id="PTHR43065">
    <property type="entry name" value="SENSOR HISTIDINE KINASE"/>
    <property type="match status" value="1"/>
</dbReference>
<dbReference type="Pfam" id="PF00512">
    <property type="entry name" value="HisKA"/>
    <property type="match status" value="1"/>
</dbReference>
<feature type="transmembrane region" description="Helical" evidence="4">
    <location>
        <begin position="12"/>
        <end position="29"/>
    </location>
</feature>
<dbReference type="SUPFAM" id="SSF55874">
    <property type="entry name" value="ATPase domain of HSP90 chaperone/DNA topoisomerase II/histidine kinase"/>
    <property type="match status" value="1"/>
</dbReference>
<dbReference type="Gene3D" id="3.30.565.10">
    <property type="entry name" value="Histidine kinase-like ATPase, C-terminal domain"/>
    <property type="match status" value="1"/>
</dbReference>
<dbReference type="Pfam" id="PF02518">
    <property type="entry name" value="HATPase_c"/>
    <property type="match status" value="1"/>
</dbReference>
<dbReference type="InterPro" id="IPR003661">
    <property type="entry name" value="HisK_dim/P_dom"/>
</dbReference>
<keyword evidence="3" id="KW-0597">Phosphoprotein</keyword>
<keyword evidence="4" id="KW-1133">Transmembrane helix</keyword>
<comment type="caution">
    <text evidence="6">The sequence shown here is derived from an EMBL/GenBank/DDBJ whole genome shotgun (WGS) entry which is preliminary data.</text>
</comment>
<evidence type="ECO:0000256" key="4">
    <source>
        <dbReference type="SAM" id="Phobius"/>
    </source>
</evidence>
<reference evidence="6 7" key="1">
    <citation type="submission" date="2017-10" db="EMBL/GenBank/DDBJ databases">
        <title>Draft genome of Longimonas halophila.</title>
        <authorList>
            <person name="Goh K.M."/>
            <person name="Shamsir M.S."/>
            <person name="Lim S.W."/>
        </authorList>
    </citation>
    <scope>NUCLEOTIDE SEQUENCE [LARGE SCALE GENOMIC DNA]</scope>
    <source>
        <strain evidence="6 7">KCTC 42399</strain>
    </source>
</reference>
<comment type="catalytic activity">
    <reaction evidence="1">
        <text>ATP + protein L-histidine = ADP + protein N-phospho-L-histidine.</text>
        <dbReference type="EC" id="2.7.13.3"/>
    </reaction>
</comment>
<evidence type="ECO:0000256" key="3">
    <source>
        <dbReference type="ARBA" id="ARBA00022553"/>
    </source>
</evidence>
<evidence type="ECO:0000313" key="7">
    <source>
        <dbReference type="Proteomes" id="UP000221024"/>
    </source>
</evidence>
<dbReference type="EC" id="2.7.13.3" evidence="2"/>
<dbReference type="PANTHER" id="PTHR43065:SF42">
    <property type="entry name" value="TWO-COMPONENT SENSOR PPRA"/>
    <property type="match status" value="1"/>
</dbReference>
<evidence type="ECO:0000256" key="2">
    <source>
        <dbReference type="ARBA" id="ARBA00012438"/>
    </source>
</evidence>
<organism evidence="6 7">
    <name type="scientific">Longimonas halophila</name>
    <dbReference type="NCBI Taxonomy" id="1469170"/>
    <lineage>
        <taxon>Bacteria</taxon>
        <taxon>Pseudomonadati</taxon>
        <taxon>Rhodothermota</taxon>
        <taxon>Rhodothermia</taxon>
        <taxon>Rhodothermales</taxon>
        <taxon>Salisaetaceae</taxon>
        <taxon>Longimonas</taxon>
    </lineage>
</organism>
<name>A0A2H3P8G7_9BACT</name>
<dbReference type="EMBL" id="PDEP01000001">
    <property type="protein sequence ID" value="PEN09175.1"/>
    <property type="molecule type" value="Genomic_DNA"/>
</dbReference>
<keyword evidence="7" id="KW-1185">Reference proteome</keyword>
<feature type="transmembrane region" description="Helical" evidence="4">
    <location>
        <begin position="219"/>
        <end position="239"/>
    </location>
</feature>
<keyword evidence="6" id="KW-0808">Transferase</keyword>
<dbReference type="InterPro" id="IPR036890">
    <property type="entry name" value="HATPase_C_sf"/>
</dbReference>
<evidence type="ECO:0000313" key="6">
    <source>
        <dbReference type="EMBL" id="PEN09175.1"/>
    </source>
</evidence>
<keyword evidence="4" id="KW-0472">Membrane</keyword>
<dbReference type="SMART" id="SM00388">
    <property type="entry name" value="HisKA"/>
    <property type="match status" value="1"/>
</dbReference>
<dbReference type="SMART" id="SM00387">
    <property type="entry name" value="HATPase_c"/>
    <property type="match status" value="1"/>
</dbReference>
<dbReference type="CDD" id="cd00082">
    <property type="entry name" value="HisKA"/>
    <property type="match status" value="1"/>
</dbReference>
<dbReference type="Gene3D" id="1.10.287.130">
    <property type="match status" value="1"/>
</dbReference>
<dbReference type="InterPro" id="IPR005467">
    <property type="entry name" value="His_kinase_dom"/>
</dbReference>
<proteinExistence type="predicted"/>
<dbReference type="PROSITE" id="PS50109">
    <property type="entry name" value="HIS_KIN"/>
    <property type="match status" value="1"/>
</dbReference>
<dbReference type="InterPro" id="IPR036097">
    <property type="entry name" value="HisK_dim/P_sf"/>
</dbReference>
<dbReference type="Proteomes" id="UP000221024">
    <property type="component" value="Unassembled WGS sequence"/>
</dbReference>